<organism evidence="11 12">
    <name type="scientific">Desmophyllum pertusum</name>
    <dbReference type="NCBI Taxonomy" id="174260"/>
    <lineage>
        <taxon>Eukaryota</taxon>
        <taxon>Metazoa</taxon>
        <taxon>Cnidaria</taxon>
        <taxon>Anthozoa</taxon>
        <taxon>Hexacorallia</taxon>
        <taxon>Scleractinia</taxon>
        <taxon>Caryophylliina</taxon>
        <taxon>Caryophylliidae</taxon>
        <taxon>Desmophyllum</taxon>
    </lineage>
</organism>
<evidence type="ECO:0000256" key="4">
    <source>
        <dbReference type="ARBA" id="ARBA00023040"/>
    </source>
</evidence>
<dbReference type="PANTHER" id="PTHR45695:SF9">
    <property type="entry name" value="LEUCOKININ RECEPTOR"/>
    <property type="match status" value="1"/>
</dbReference>
<evidence type="ECO:0000259" key="10">
    <source>
        <dbReference type="PROSITE" id="PS50262"/>
    </source>
</evidence>
<comment type="subcellular location">
    <subcellularLocation>
        <location evidence="1">Membrane</location>
        <topology evidence="1">Multi-pass membrane protein</topology>
    </subcellularLocation>
</comment>
<dbReference type="AlphaFoldDB" id="A0A9W9ZDS0"/>
<dbReference type="InterPro" id="IPR000276">
    <property type="entry name" value="GPCR_Rhodpsn"/>
</dbReference>
<keyword evidence="7 8" id="KW-0807">Transducer</keyword>
<keyword evidence="3 9" id="KW-1133">Transmembrane helix</keyword>
<feature type="domain" description="G-protein coupled receptors family 1 profile" evidence="10">
    <location>
        <begin position="23"/>
        <end position="285"/>
    </location>
</feature>
<keyword evidence="12" id="KW-1185">Reference proteome</keyword>
<evidence type="ECO:0000256" key="7">
    <source>
        <dbReference type="ARBA" id="ARBA00023224"/>
    </source>
</evidence>
<accession>A0A9W9ZDS0</accession>
<dbReference type="Pfam" id="PF00001">
    <property type="entry name" value="7tm_1"/>
    <property type="match status" value="1"/>
</dbReference>
<evidence type="ECO:0000256" key="5">
    <source>
        <dbReference type="ARBA" id="ARBA00023136"/>
    </source>
</evidence>
<keyword evidence="4 8" id="KW-0297">G-protein coupled receptor</keyword>
<comment type="caution">
    <text evidence="11">The sequence shown here is derived from an EMBL/GenBank/DDBJ whole genome shotgun (WGS) entry which is preliminary data.</text>
</comment>
<dbReference type="OrthoDB" id="5970631at2759"/>
<dbReference type="Proteomes" id="UP001163046">
    <property type="component" value="Unassembled WGS sequence"/>
</dbReference>
<evidence type="ECO:0000256" key="9">
    <source>
        <dbReference type="SAM" id="Phobius"/>
    </source>
</evidence>
<dbReference type="CDD" id="cd00637">
    <property type="entry name" value="7tm_classA_rhodopsin-like"/>
    <property type="match status" value="1"/>
</dbReference>
<feature type="transmembrane region" description="Helical" evidence="9">
    <location>
        <begin position="43"/>
        <end position="60"/>
    </location>
</feature>
<keyword evidence="5 9" id="KW-0472">Membrane</keyword>
<dbReference type="InterPro" id="IPR017452">
    <property type="entry name" value="GPCR_Rhodpsn_7TM"/>
</dbReference>
<keyword evidence="2 8" id="KW-0812">Transmembrane</keyword>
<evidence type="ECO:0000256" key="1">
    <source>
        <dbReference type="ARBA" id="ARBA00004141"/>
    </source>
</evidence>
<dbReference type="EMBL" id="MU826367">
    <property type="protein sequence ID" value="KAJ7378324.1"/>
    <property type="molecule type" value="Genomic_DNA"/>
</dbReference>
<name>A0A9W9ZDS0_9CNID</name>
<feature type="transmembrane region" description="Helical" evidence="9">
    <location>
        <begin position="268"/>
        <end position="287"/>
    </location>
</feature>
<evidence type="ECO:0000256" key="6">
    <source>
        <dbReference type="ARBA" id="ARBA00023170"/>
    </source>
</evidence>
<evidence type="ECO:0000256" key="8">
    <source>
        <dbReference type="RuleBase" id="RU000688"/>
    </source>
</evidence>
<evidence type="ECO:0000256" key="3">
    <source>
        <dbReference type="ARBA" id="ARBA00022989"/>
    </source>
</evidence>
<feature type="transmembrane region" description="Helical" evidence="9">
    <location>
        <begin position="171"/>
        <end position="190"/>
    </location>
</feature>
<dbReference type="PROSITE" id="PS50262">
    <property type="entry name" value="G_PROTEIN_RECEP_F1_2"/>
    <property type="match status" value="1"/>
</dbReference>
<gene>
    <name evidence="11" type="ORF">OS493_023571</name>
</gene>
<sequence length="359" mass="41192">MTSTADITFKVLFSFMLSVNFLGNTLVIVVVQRNRRMQTPMNYLLANLALADLLFALFFIPRRLLITEFRHPEGWVGDFLCKTFTHANLSWVASIAAVITLLFIAWERYHAIIHPHNSRGRLTKKRLRKIIIFIWISSVIFLLPETWVIRYDETKRSCIFDFPVWLGKADSLMWLFAIGLFPLGAMGILYGRVVRRLWFTGDHVANVSQRTLLKSRKRVTKTVLLITVVLGISWLPNLIYYFLEMWLLINDTTMIVTNIGSSETLFRVVSYVLISINSTVNPIIYATQDRAFRRHMWSMVTKCCRNRNNKVFGDLKESGACATVSGAAIALKGFGVECKLAECKLEDAQDNHLDYCSET</sequence>
<dbReference type="PROSITE" id="PS00237">
    <property type="entry name" value="G_PROTEIN_RECEP_F1_1"/>
    <property type="match status" value="1"/>
</dbReference>
<dbReference type="PANTHER" id="PTHR45695">
    <property type="entry name" value="LEUCOKININ RECEPTOR-RELATED"/>
    <property type="match status" value="1"/>
</dbReference>
<evidence type="ECO:0000256" key="2">
    <source>
        <dbReference type="ARBA" id="ARBA00022692"/>
    </source>
</evidence>
<dbReference type="FunFam" id="1.20.1070.10:FF:000368">
    <property type="entry name" value="Predicted protein"/>
    <property type="match status" value="1"/>
</dbReference>
<feature type="transmembrane region" description="Helical" evidence="9">
    <location>
        <begin position="12"/>
        <end position="31"/>
    </location>
</feature>
<feature type="transmembrane region" description="Helical" evidence="9">
    <location>
        <begin position="89"/>
        <end position="109"/>
    </location>
</feature>
<feature type="transmembrane region" description="Helical" evidence="9">
    <location>
        <begin position="130"/>
        <end position="151"/>
    </location>
</feature>
<comment type="similarity">
    <text evidence="8">Belongs to the G-protein coupled receptor 1 family.</text>
</comment>
<evidence type="ECO:0000313" key="12">
    <source>
        <dbReference type="Proteomes" id="UP001163046"/>
    </source>
</evidence>
<proteinExistence type="inferred from homology"/>
<feature type="transmembrane region" description="Helical" evidence="9">
    <location>
        <begin position="223"/>
        <end position="243"/>
    </location>
</feature>
<evidence type="ECO:0000313" key="11">
    <source>
        <dbReference type="EMBL" id="KAJ7378324.1"/>
    </source>
</evidence>
<protein>
    <recommendedName>
        <fullName evidence="10">G-protein coupled receptors family 1 profile domain-containing protein</fullName>
    </recommendedName>
</protein>
<dbReference type="PRINTS" id="PR00237">
    <property type="entry name" value="GPCRRHODOPSN"/>
</dbReference>
<dbReference type="SUPFAM" id="SSF81321">
    <property type="entry name" value="Family A G protein-coupled receptor-like"/>
    <property type="match status" value="1"/>
</dbReference>
<dbReference type="GO" id="GO:0004930">
    <property type="term" value="F:G protein-coupled receptor activity"/>
    <property type="evidence" value="ECO:0007669"/>
    <property type="project" value="UniProtKB-KW"/>
</dbReference>
<dbReference type="GO" id="GO:0005886">
    <property type="term" value="C:plasma membrane"/>
    <property type="evidence" value="ECO:0007669"/>
    <property type="project" value="TreeGrafter"/>
</dbReference>
<keyword evidence="6 8" id="KW-0675">Receptor</keyword>
<reference evidence="11" key="1">
    <citation type="submission" date="2023-01" db="EMBL/GenBank/DDBJ databases">
        <title>Genome assembly of the deep-sea coral Lophelia pertusa.</title>
        <authorList>
            <person name="Herrera S."/>
            <person name="Cordes E."/>
        </authorList>
    </citation>
    <scope>NUCLEOTIDE SEQUENCE</scope>
    <source>
        <strain evidence="11">USNM1676648</strain>
        <tissue evidence="11">Polyp</tissue>
    </source>
</reference>
<dbReference type="Gene3D" id="1.20.1070.10">
    <property type="entry name" value="Rhodopsin 7-helix transmembrane proteins"/>
    <property type="match status" value="1"/>
</dbReference>